<evidence type="ECO:0000313" key="10">
    <source>
        <dbReference type="Proteomes" id="UP000051574"/>
    </source>
</evidence>
<protein>
    <recommendedName>
        <fullName evidence="7">Metalloendopeptidase</fullName>
        <ecNumber evidence="7">3.4.24.-</ecNumber>
    </recommendedName>
</protein>
<dbReference type="PRINTS" id="PR00480">
    <property type="entry name" value="ASTACIN"/>
</dbReference>
<comment type="caution">
    <text evidence="9">The sequence shown here is derived from an EMBL/GenBank/DDBJ whole genome shotgun (WGS) entry which is preliminary data.</text>
</comment>
<accession>A0A0T6B1K9</accession>
<dbReference type="SUPFAM" id="SSF55486">
    <property type="entry name" value="Metalloproteases ('zincins'), catalytic domain"/>
    <property type="match status" value="1"/>
</dbReference>
<evidence type="ECO:0000256" key="5">
    <source>
        <dbReference type="ARBA" id="ARBA00023049"/>
    </source>
</evidence>
<evidence type="ECO:0000259" key="8">
    <source>
        <dbReference type="PROSITE" id="PS51864"/>
    </source>
</evidence>
<feature type="binding site" evidence="6">
    <location>
        <position position="115"/>
    </location>
    <ligand>
        <name>Zn(2+)</name>
        <dbReference type="ChEBI" id="CHEBI:29105"/>
        <note>catalytic</note>
    </ligand>
</feature>
<proteinExistence type="predicted"/>
<dbReference type="PANTHER" id="PTHR10127:SF780">
    <property type="entry name" value="METALLOENDOPEPTIDASE"/>
    <property type="match status" value="1"/>
</dbReference>
<feature type="domain" description="Peptidase M12A" evidence="8">
    <location>
        <begin position="23"/>
        <end position="169"/>
    </location>
</feature>
<evidence type="ECO:0000256" key="1">
    <source>
        <dbReference type="ARBA" id="ARBA00022670"/>
    </source>
</evidence>
<feature type="active site" evidence="6">
    <location>
        <position position="116"/>
    </location>
</feature>
<dbReference type="PANTHER" id="PTHR10127">
    <property type="entry name" value="DISCOIDIN, CUB, EGF, LAMININ , AND ZINC METALLOPROTEASE DOMAIN CONTAINING"/>
    <property type="match status" value="1"/>
</dbReference>
<dbReference type="InterPro" id="IPR024079">
    <property type="entry name" value="MetalloPept_cat_dom_sf"/>
</dbReference>
<dbReference type="Proteomes" id="UP000051574">
    <property type="component" value="Unassembled WGS sequence"/>
</dbReference>
<dbReference type="AlphaFoldDB" id="A0A0T6B1K9"/>
<evidence type="ECO:0000313" key="9">
    <source>
        <dbReference type="EMBL" id="KRT80958.1"/>
    </source>
</evidence>
<dbReference type="GO" id="GO:0008270">
    <property type="term" value="F:zinc ion binding"/>
    <property type="evidence" value="ECO:0007669"/>
    <property type="project" value="UniProtKB-UniRule"/>
</dbReference>
<sequence>WEISGQTEGDMISTRTFKNGVINATLMWKNGEIPYQLDPSYTKDDAKWIKKALNVFHRETCLRFRKKNAKDKDYIYVHNSYGCFGSVGRQGGPQLLNLEREPYGTGCFNRGTIVHEFLHAAGFYHQHNSPDRDQYVRVNMENIHESQHIQFDKLENNTATTFNLPYNYD</sequence>
<keyword evidence="4 6" id="KW-0862">Zinc</keyword>
<evidence type="ECO:0000256" key="4">
    <source>
        <dbReference type="ARBA" id="ARBA00022833"/>
    </source>
</evidence>
<dbReference type="GO" id="GO:0006508">
    <property type="term" value="P:proteolysis"/>
    <property type="evidence" value="ECO:0007669"/>
    <property type="project" value="UniProtKB-KW"/>
</dbReference>
<evidence type="ECO:0000256" key="7">
    <source>
        <dbReference type="RuleBase" id="RU361183"/>
    </source>
</evidence>
<dbReference type="SMART" id="SM00235">
    <property type="entry name" value="ZnMc"/>
    <property type="match status" value="1"/>
</dbReference>
<keyword evidence="1 6" id="KW-0645">Protease</keyword>
<evidence type="ECO:0000256" key="2">
    <source>
        <dbReference type="ARBA" id="ARBA00022723"/>
    </source>
</evidence>
<dbReference type="PROSITE" id="PS51864">
    <property type="entry name" value="ASTACIN"/>
    <property type="match status" value="1"/>
</dbReference>
<gene>
    <name evidence="9" type="ORF">AMK59_5130</name>
</gene>
<comment type="caution">
    <text evidence="6">Lacks conserved residue(s) required for the propagation of feature annotation.</text>
</comment>
<dbReference type="InterPro" id="IPR006026">
    <property type="entry name" value="Peptidase_Metallo"/>
</dbReference>
<dbReference type="Gene3D" id="3.40.390.10">
    <property type="entry name" value="Collagenase (Catalytic Domain)"/>
    <property type="match status" value="1"/>
</dbReference>
<feature type="binding site" evidence="6">
    <location>
        <position position="125"/>
    </location>
    <ligand>
        <name>Zn(2+)</name>
        <dbReference type="ChEBI" id="CHEBI:29105"/>
        <note>catalytic</note>
    </ligand>
</feature>
<dbReference type="OrthoDB" id="291007at2759"/>
<feature type="non-terminal residue" evidence="9">
    <location>
        <position position="1"/>
    </location>
</feature>
<organism evidence="9 10">
    <name type="scientific">Oryctes borbonicus</name>
    <dbReference type="NCBI Taxonomy" id="1629725"/>
    <lineage>
        <taxon>Eukaryota</taxon>
        <taxon>Metazoa</taxon>
        <taxon>Ecdysozoa</taxon>
        <taxon>Arthropoda</taxon>
        <taxon>Hexapoda</taxon>
        <taxon>Insecta</taxon>
        <taxon>Pterygota</taxon>
        <taxon>Neoptera</taxon>
        <taxon>Endopterygota</taxon>
        <taxon>Coleoptera</taxon>
        <taxon>Polyphaga</taxon>
        <taxon>Scarabaeiformia</taxon>
        <taxon>Scarabaeidae</taxon>
        <taxon>Dynastinae</taxon>
        <taxon>Oryctes</taxon>
    </lineage>
</organism>
<dbReference type="EMBL" id="LJIG01016319">
    <property type="protein sequence ID" value="KRT80958.1"/>
    <property type="molecule type" value="Genomic_DNA"/>
</dbReference>
<feature type="non-terminal residue" evidence="9">
    <location>
        <position position="169"/>
    </location>
</feature>
<dbReference type="Pfam" id="PF01400">
    <property type="entry name" value="Astacin"/>
    <property type="match status" value="1"/>
</dbReference>
<evidence type="ECO:0000256" key="3">
    <source>
        <dbReference type="ARBA" id="ARBA00022801"/>
    </source>
</evidence>
<dbReference type="InterPro" id="IPR001506">
    <property type="entry name" value="Peptidase_M12A"/>
</dbReference>
<dbReference type="EC" id="3.4.24.-" evidence="7"/>
<name>A0A0T6B1K9_9SCAR</name>
<comment type="cofactor">
    <cofactor evidence="6 7">
        <name>Zn(2+)</name>
        <dbReference type="ChEBI" id="CHEBI:29105"/>
    </cofactor>
    <text evidence="6 7">Binds 1 zinc ion per subunit.</text>
</comment>
<reference evidence="9 10" key="1">
    <citation type="submission" date="2015-09" db="EMBL/GenBank/DDBJ databases">
        <title>Draft genome of the scarab beetle Oryctes borbonicus.</title>
        <authorList>
            <person name="Meyer J.M."/>
            <person name="Markov G.V."/>
            <person name="Baskaran P."/>
            <person name="Herrmann M."/>
            <person name="Sommer R.J."/>
            <person name="Roedelsperger C."/>
        </authorList>
    </citation>
    <scope>NUCLEOTIDE SEQUENCE [LARGE SCALE GENOMIC DNA]</scope>
    <source>
        <strain evidence="9">OB123</strain>
        <tissue evidence="9">Whole animal</tissue>
    </source>
</reference>
<dbReference type="GO" id="GO:0004222">
    <property type="term" value="F:metalloendopeptidase activity"/>
    <property type="evidence" value="ECO:0007669"/>
    <property type="project" value="UniProtKB-UniRule"/>
</dbReference>
<keyword evidence="5 6" id="KW-0482">Metalloprotease</keyword>
<feature type="binding site" evidence="6">
    <location>
        <position position="119"/>
    </location>
    <ligand>
        <name>Zn(2+)</name>
        <dbReference type="ChEBI" id="CHEBI:29105"/>
        <note>catalytic</note>
    </ligand>
</feature>
<keyword evidence="2 6" id="KW-0479">Metal-binding</keyword>
<evidence type="ECO:0000256" key="6">
    <source>
        <dbReference type="PROSITE-ProRule" id="PRU01211"/>
    </source>
</evidence>
<keyword evidence="10" id="KW-1185">Reference proteome</keyword>
<keyword evidence="3 6" id="KW-0378">Hydrolase</keyword>